<evidence type="ECO:0008006" key="5">
    <source>
        <dbReference type="Google" id="ProtNLM"/>
    </source>
</evidence>
<sequence length="102" mass="11811">MTTKRRFTLDVAGKAMVLTMIVMLFCVMMVPIYQIGRNHEYRLRISQAQQRIQTLDELERTLESEISYAQSPEALIDNVVEYSLSYDEIDSSRTVMVARSLT</sequence>
<organism evidence="3 4">
    <name type="scientific">Candidatus Aphodenecus pullistercoris</name>
    <dbReference type="NCBI Taxonomy" id="2840669"/>
    <lineage>
        <taxon>Bacteria</taxon>
        <taxon>Pseudomonadati</taxon>
        <taxon>Spirochaetota</taxon>
        <taxon>Spirochaetia</taxon>
        <taxon>Spirochaetales</taxon>
        <taxon>Candidatus Aphodenecus</taxon>
    </lineage>
</organism>
<name>A0A9D9EAM9_9SPIR</name>
<dbReference type="Proteomes" id="UP000823633">
    <property type="component" value="Unassembled WGS sequence"/>
</dbReference>
<reference evidence="3" key="1">
    <citation type="submission" date="2020-10" db="EMBL/GenBank/DDBJ databases">
        <authorList>
            <person name="Gilroy R."/>
        </authorList>
    </citation>
    <scope>NUCLEOTIDE SEQUENCE</scope>
    <source>
        <strain evidence="3">11167</strain>
    </source>
</reference>
<comment type="caution">
    <text evidence="3">The sequence shown here is derived from an EMBL/GenBank/DDBJ whole genome shotgun (WGS) entry which is preliminary data.</text>
</comment>
<evidence type="ECO:0000256" key="1">
    <source>
        <dbReference type="SAM" id="Coils"/>
    </source>
</evidence>
<feature type="coiled-coil region" evidence="1">
    <location>
        <begin position="38"/>
        <end position="65"/>
    </location>
</feature>
<evidence type="ECO:0000313" key="4">
    <source>
        <dbReference type="Proteomes" id="UP000823633"/>
    </source>
</evidence>
<keyword evidence="2" id="KW-0472">Membrane</keyword>
<dbReference type="AlphaFoldDB" id="A0A9D9EAM9"/>
<gene>
    <name evidence="3" type="ORF">IAC42_05970</name>
</gene>
<keyword evidence="1" id="KW-0175">Coiled coil</keyword>
<reference evidence="3" key="2">
    <citation type="journal article" date="2021" name="PeerJ">
        <title>Extensive microbial diversity within the chicken gut microbiome revealed by metagenomics and culture.</title>
        <authorList>
            <person name="Gilroy R."/>
            <person name="Ravi A."/>
            <person name="Getino M."/>
            <person name="Pursley I."/>
            <person name="Horton D.L."/>
            <person name="Alikhan N.F."/>
            <person name="Baker D."/>
            <person name="Gharbi K."/>
            <person name="Hall N."/>
            <person name="Watson M."/>
            <person name="Adriaenssens E.M."/>
            <person name="Foster-Nyarko E."/>
            <person name="Jarju S."/>
            <person name="Secka A."/>
            <person name="Antonio M."/>
            <person name="Oren A."/>
            <person name="Chaudhuri R.R."/>
            <person name="La Ragione R."/>
            <person name="Hildebrand F."/>
            <person name="Pallen M.J."/>
        </authorList>
    </citation>
    <scope>NUCLEOTIDE SEQUENCE</scope>
    <source>
        <strain evidence="3">11167</strain>
    </source>
</reference>
<accession>A0A9D9EAM9</accession>
<evidence type="ECO:0000313" key="3">
    <source>
        <dbReference type="EMBL" id="MBO8443290.1"/>
    </source>
</evidence>
<dbReference type="EMBL" id="JADIMU010000039">
    <property type="protein sequence ID" value="MBO8443290.1"/>
    <property type="molecule type" value="Genomic_DNA"/>
</dbReference>
<keyword evidence="2" id="KW-0812">Transmembrane</keyword>
<proteinExistence type="predicted"/>
<protein>
    <recommendedName>
        <fullName evidence="5">Cell division protein FtsL</fullName>
    </recommendedName>
</protein>
<keyword evidence="2" id="KW-1133">Transmembrane helix</keyword>
<feature type="transmembrane region" description="Helical" evidence="2">
    <location>
        <begin position="15"/>
        <end position="36"/>
    </location>
</feature>
<evidence type="ECO:0000256" key="2">
    <source>
        <dbReference type="SAM" id="Phobius"/>
    </source>
</evidence>